<feature type="compositionally biased region" description="Polar residues" evidence="2">
    <location>
        <begin position="690"/>
        <end position="703"/>
    </location>
</feature>
<feature type="domain" description="Pericentriolar material 1 protein C-terminal" evidence="3">
    <location>
        <begin position="1259"/>
        <end position="1848"/>
    </location>
</feature>
<dbReference type="InterPro" id="IPR031446">
    <property type="entry name" value="PCM1_C"/>
</dbReference>
<feature type="compositionally biased region" description="Polar residues" evidence="2">
    <location>
        <begin position="120"/>
        <end position="138"/>
    </location>
</feature>
<keyword evidence="5" id="KW-1185">Reference proteome</keyword>
<feature type="compositionally biased region" description="Polar residues" evidence="2">
    <location>
        <begin position="856"/>
        <end position="866"/>
    </location>
</feature>
<evidence type="ECO:0000313" key="5">
    <source>
        <dbReference type="Proteomes" id="UP000472260"/>
    </source>
</evidence>
<evidence type="ECO:0000313" key="4">
    <source>
        <dbReference type="Ensembl" id="ENSSANP00000078300.1"/>
    </source>
</evidence>
<dbReference type="PANTHER" id="PTHR14164">
    <property type="entry name" value="PERICENTRIOLAR MATERIAL 1-RELATED"/>
    <property type="match status" value="1"/>
</dbReference>
<feature type="compositionally biased region" description="Basic and acidic residues" evidence="2">
    <location>
        <begin position="1738"/>
        <end position="1763"/>
    </location>
</feature>
<feature type="coiled-coil region" evidence="1">
    <location>
        <begin position="550"/>
        <end position="577"/>
    </location>
</feature>
<feature type="region of interest" description="Disordered" evidence="2">
    <location>
        <begin position="1"/>
        <end position="86"/>
    </location>
</feature>
<gene>
    <name evidence="4" type="primary">LOC107702267</name>
</gene>
<protein>
    <submittedName>
        <fullName evidence="4">Pericentriolar material 1 protein-like</fullName>
    </submittedName>
</protein>
<feature type="compositionally biased region" description="Basic and acidic residues" evidence="2">
    <location>
        <begin position="1629"/>
        <end position="1641"/>
    </location>
</feature>
<proteinExistence type="predicted"/>
<dbReference type="GO" id="GO:0034454">
    <property type="term" value="P:microtubule anchoring at centrosome"/>
    <property type="evidence" value="ECO:0007669"/>
    <property type="project" value="InterPro"/>
</dbReference>
<dbReference type="Pfam" id="PF15717">
    <property type="entry name" value="PCM1_C"/>
    <property type="match status" value="1"/>
</dbReference>
<feature type="region of interest" description="Disordered" evidence="2">
    <location>
        <begin position="116"/>
        <end position="182"/>
    </location>
</feature>
<feature type="compositionally biased region" description="Basic and acidic residues" evidence="2">
    <location>
        <begin position="757"/>
        <end position="773"/>
    </location>
</feature>
<feature type="compositionally biased region" description="Low complexity" evidence="2">
    <location>
        <begin position="1102"/>
        <end position="1111"/>
    </location>
</feature>
<feature type="compositionally biased region" description="Polar residues" evidence="2">
    <location>
        <begin position="151"/>
        <end position="167"/>
    </location>
</feature>
<dbReference type="GO" id="GO:0071539">
    <property type="term" value="P:protein localization to centrosome"/>
    <property type="evidence" value="ECO:0007669"/>
    <property type="project" value="InterPro"/>
</dbReference>
<feature type="compositionally biased region" description="Low complexity" evidence="2">
    <location>
        <begin position="1076"/>
        <end position="1091"/>
    </location>
</feature>
<feature type="region of interest" description="Disordered" evidence="2">
    <location>
        <begin position="1070"/>
        <end position="1207"/>
    </location>
</feature>
<dbReference type="GO" id="GO:0036064">
    <property type="term" value="C:ciliary basal body"/>
    <property type="evidence" value="ECO:0007669"/>
    <property type="project" value="TreeGrafter"/>
</dbReference>
<evidence type="ECO:0000256" key="1">
    <source>
        <dbReference type="SAM" id="Coils"/>
    </source>
</evidence>
<feature type="compositionally biased region" description="Low complexity" evidence="2">
    <location>
        <begin position="1183"/>
        <end position="1192"/>
    </location>
</feature>
<feature type="compositionally biased region" description="Polar residues" evidence="2">
    <location>
        <begin position="1772"/>
        <end position="1788"/>
    </location>
</feature>
<feature type="compositionally biased region" description="Low complexity" evidence="2">
    <location>
        <begin position="536"/>
        <end position="547"/>
    </location>
</feature>
<feature type="compositionally biased region" description="Acidic residues" evidence="2">
    <location>
        <begin position="786"/>
        <end position="813"/>
    </location>
</feature>
<dbReference type="Ensembl" id="ENSSANT00000083237.1">
    <property type="protein sequence ID" value="ENSSANP00000078300.1"/>
    <property type="gene ID" value="ENSSANG00000037808.1"/>
</dbReference>
<dbReference type="InterPro" id="IPR024138">
    <property type="entry name" value="Pericentriolar_Pcm1"/>
</dbReference>
<dbReference type="Proteomes" id="UP000472260">
    <property type="component" value="Unassembled WGS sequence"/>
</dbReference>
<reference evidence="4" key="1">
    <citation type="submission" date="2025-08" db="UniProtKB">
        <authorList>
            <consortium name="Ensembl"/>
        </authorList>
    </citation>
    <scope>IDENTIFICATION</scope>
</reference>
<feature type="compositionally biased region" description="Basic and acidic residues" evidence="2">
    <location>
        <begin position="1587"/>
        <end position="1608"/>
    </location>
</feature>
<feature type="region of interest" description="Disordered" evidence="2">
    <location>
        <begin position="746"/>
        <end position="871"/>
    </location>
</feature>
<feature type="compositionally biased region" description="Gly residues" evidence="2">
    <location>
        <begin position="516"/>
        <end position="535"/>
    </location>
</feature>
<feature type="compositionally biased region" description="Basic and acidic residues" evidence="2">
    <location>
        <begin position="1193"/>
        <end position="1207"/>
    </location>
</feature>
<dbReference type="PANTHER" id="PTHR14164:SF12">
    <property type="entry name" value="PERICENTRIOLAR MATERIAL 1 PROTEIN"/>
    <property type="match status" value="1"/>
</dbReference>
<evidence type="ECO:0000259" key="3">
    <source>
        <dbReference type="Pfam" id="PF15717"/>
    </source>
</evidence>
<feature type="region of interest" description="Disordered" evidence="2">
    <location>
        <begin position="668"/>
        <end position="714"/>
    </location>
</feature>
<feature type="coiled-coil region" evidence="1">
    <location>
        <begin position="616"/>
        <end position="653"/>
    </location>
</feature>
<feature type="compositionally biased region" description="Basic and acidic residues" evidence="2">
    <location>
        <begin position="830"/>
        <end position="841"/>
    </location>
</feature>
<sequence length="1877" mass="209293">MATGGTPFEDGTDEQELHNRTISNGSLDDRLNNMDWGVQQKKANRSSEKNREKLSAMSESRLTNDISPESTPRAGRRRARTPHSFPHVKYSTQMSVPDQAELDRLRQVINFTDLDERSIGSDSQGRVTAANNQRQLSTEAKKPFNFLPIHLNTNKSKEPTATTSSTPGGKEPKKQSPGKELFAPVPDAVKEPFSLDSGHQFTSEDGKAELGIDSSQVVSKLVQIREYIGKATSMRDDLVEKNDVPANVERLSLLITHLKEQEKSYLRFLQKMLGHGLCGEQKEELENMRKQHDLLKKMLEQQEQLRALQGRQAALLAMQQSAEQAIAVMDDTVVTETTGSVSGRSITSELNDELNDLIQRFHNQLHDSQSQTVPDNRRQAECLSLSREVCRSRTTHNSRRQLNSTCASQKYSTENARKLFKLGLHDKSEINRTRFGAQPQTPSNWMDMNSLTKAHGASNNRDGRLNTECEINNRSAANLRSLNVPSVIECQFNRDRPYDGVKDEDDDEAQEDGDGARGGGGGGGGGGSRGRGSDGSGSSRRSSLGGDTDYAEKVQRLQTAKQKLRQLQELVAMVQSDDTDGTTANEDEGLKQQPNNTRVTAPKIRRDIVLSEKSREKLYEEKLKQQQQELKQLHEERQRLMEIQGKIQDLQWACPDLQVLYTPSSVSSSVSGQMRKIPAAASSPDHVPLHSSSSTKTNTSGLKPTTEPPPVTVTDNELWSEMRRHQMLREELRQRRKHLESLMAEQQRRNTLNDSPFRSDTHETQSYSRDERTVATWGGSTQCPFGDDDDYSSEMGAEEDVDVEHDEGEESSSTDELHACKQKQRNYSRNNRDGLKIHREINGSPSPCGSRGRPRQQPQNERGSSSRAKRQENLRWAADLSLSEGAAPAHWQEQITHLQKQLNFSTTMCQTLLQDQQTLSYMLQALLAGPYGVVPNNVTSPQIPLIMHQLNQCYTQLAWQQNNVNRLKQVLNDLLRQQQNQSLSGQQHNQNVACDSASSSLFVNYPPVNTLSMSGLPNFSPFPTAGDFQQNQAGLDQQHDPNISLKTEYMSFPPPLQRSPLNNAEKRFQSQPDTVANASNSSWLNSSLNRSGQRTTLTSDHPSQNSPSSSPIPHPCTTRDLSYIPDSQESVSSLPDRADPTTVTKTFRAGRKAAAQASLASRDKTPNTKSRRRRGRGRKNTASLDSDSVSSDSHFDQDRERSSQVKYKDLNQGLLDKLTQEKLDSKAKNSKSNDLSSAYAWRTPFLSNRIACTEVPDVSSDFSLFEALRETIYSEVATLISQNESRPHFLIELFHELQLLNTDYLRQRALYSLQDIVTRHLTEKSVADEQASSLGPAVWATGSQSELTPSESLATSDNDASEKIVTVKSNSVLKRVADRDSMDNESLLSTSSNLEPFASDDPGNTVIHLDKALARMREYERMKLRAECNTDNPEHSPGAAAAAAAAASALTQGAGHSSTDAHCPQIDTQQLDRQIKAIMTEVIPFLKEHVGEVCSHQLLRSVRRMVLKLTQKNDESKEFVQFFHRQLGGILQDSLSKFVGGMLQDCGEDLLVEISEILFNELAFFRLMQDLDQNTSENKHRTKRRSDHTSPKHSPHTEEAKTLEREKTFSPSYFDEDRDQDETEQGGTLHEKEEDKEKDAQSSEASEVEEEEGEGLPLSISLSKAETQALCNYGSGEDENEVEEMEEFEAGPVEVQTSLQASMDNTSEHRQGSALRNEALQETKSDLENSESSQLKSIKSEFKDLVQPPEEGREEAKTGSGDERDNEDCTVSPAQETPQSSDTASPDTESLVMINTDEAGSGNTSQRSDEEDFVKVEDLPLQMSVLCEEELCKRISEKQQNINLTAEILNENKDELTGLVGNAQALKEPETTGAQSA</sequence>
<name>A0A671R4Y2_9TELE</name>
<feature type="region of interest" description="Disordered" evidence="2">
    <location>
        <begin position="495"/>
        <end position="550"/>
    </location>
</feature>
<feature type="region of interest" description="Disordered" evidence="2">
    <location>
        <begin position="1575"/>
        <end position="1813"/>
    </location>
</feature>
<feature type="coiled-coil region" evidence="1">
    <location>
        <begin position="278"/>
        <end position="305"/>
    </location>
</feature>
<keyword evidence="1" id="KW-0175">Coiled coil</keyword>
<feature type="compositionally biased region" description="Polar residues" evidence="2">
    <location>
        <begin position="1092"/>
        <end position="1101"/>
    </location>
</feature>
<accession>A0A671R4Y2</accession>
<feature type="region of interest" description="Disordered" evidence="2">
    <location>
        <begin position="435"/>
        <end position="465"/>
    </location>
</feature>
<feature type="compositionally biased region" description="Basic and acidic residues" evidence="2">
    <location>
        <begin position="45"/>
        <end position="54"/>
    </location>
</feature>
<feature type="region of interest" description="Disordered" evidence="2">
    <location>
        <begin position="577"/>
        <end position="599"/>
    </location>
</feature>
<feature type="compositionally biased region" description="Acidic residues" evidence="2">
    <location>
        <begin position="502"/>
        <end position="513"/>
    </location>
</feature>
<dbReference type="GO" id="GO:1905515">
    <property type="term" value="P:non-motile cilium assembly"/>
    <property type="evidence" value="ECO:0007669"/>
    <property type="project" value="TreeGrafter"/>
</dbReference>
<dbReference type="GO" id="GO:0034451">
    <property type="term" value="C:centriolar satellite"/>
    <property type="evidence" value="ECO:0007669"/>
    <property type="project" value="TreeGrafter"/>
</dbReference>
<feature type="compositionally biased region" description="Polar residues" evidence="2">
    <location>
        <begin position="438"/>
        <end position="460"/>
    </location>
</feature>
<feature type="compositionally biased region" description="Polar residues" evidence="2">
    <location>
        <begin position="1696"/>
        <end position="1705"/>
    </location>
</feature>
<feature type="compositionally biased region" description="Basic residues" evidence="2">
    <location>
        <begin position="1169"/>
        <end position="1179"/>
    </location>
</feature>
<feature type="compositionally biased region" description="Acidic residues" evidence="2">
    <location>
        <begin position="1676"/>
        <end position="1689"/>
    </location>
</feature>
<evidence type="ECO:0000256" key="2">
    <source>
        <dbReference type="SAM" id="MobiDB-lite"/>
    </source>
</evidence>
<reference evidence="4" key="2">
    <citation type="submission" date="2025-09" db="UniProtKB">
        <authorList>
            <consortium name="Ensembl"/>
        </authorList>
    </citation>
    <scope>IDENTIFICATION</scope>
</reference>
<feature type="compositionally biased region" description="Acidic residues" evidence="2">
    <location>
        <begin position="1614"/>
        <end position="1624"/>
    </location>
</feature>
<feature type="compositionally biased region" description="Polar residues" evidence="2">
    <location>
        <begin position="57"/>
        <end position="70"/>
    </location>
</feature>
<organism evidence="4 5">
    <name type="scientific">Sinocyclocheilus anshuiensis</name>
    <dbReference type="NCBI Taxonomy" id="1608454"/>
    <lineage>
        <taxon>Eukaryota</taxon>
        <taxon>Metazoa</taxon>
        <taxon>Chordata</taxon>
        <taxon>Craniata</taxon>
        <taxon>Vertebrata</taxon>
        <taxon>Euteleostomi</taxon>
        <taxon>Actinopterygii</taxon>
        <taxon>Neopterygii</taxon>
        <taxon>Teleostei</taxon>
        <taxon>Ostariophysi</taxon>
        <taxon>Cypriniformes</taxon>
        <taxon>Cyprinidae</taxon>
        <taxon>Cyprininae</taxon>
        <taxon>Sinocyclocheilus</taxon>
    </lineage>
</organism>